<dbReference type="GO" id="GO:0005886">
    <property type="term" value="C:plasma membrane"/>
    <property type="evidence" value="ECO:0007669"/>
    <property type="project" value="UniProtKB-SubCell"/>
</dbReference>
<keyword evidence="14" id="KW-1185">Reference proteome</keyword>
<dbReference type="AlphaFoldDB" id="A0A2P8DRS2"/>
<evidence type="ECO:0000256" key="3">
    <source>
        <dbReference type="ARBA" id="ARBA00022475"/>
    </source>
</evidence>
<feature type="compositionally biased region" description="Polar residues" evidence="10">
    <location>
        <begin position="466"/>
        <end position="479"/>
    </location>
</feature>
<feature type="transmembrane region" description="Helical" evidence="11">
    <location>
        <begin position="85"/>
        <end position="105"/>
    </location>
</feature>
<dbReference type="GO" id="GO:0098719">
    <property type="term" value="P:sodium ion import across plasma membrane"/>
    <property type="evidence" value="ECO:0007669"/>
    <property type="project" value="TreeGrafter"/>
</dbReference>
<evidence type="ECO:0000313" key="14">
    <source>
        <dbReference type="Proteomes" id="UP000240542"/>
    </source>
</evidence>
<comment type="subcellular location">
    <subcellularLocation>
        <location evidence="1">Cell membrane</location>
        <topology evidence="1">Multi-pass membrane protein</topology>
    </subcellularLocation>
</comment>
<keyword evidence="8 11" id="KW-0472">Membrane</keyword>
<feature type="transmembrane region" description="Helical" evidence="11">
    <location>
        <begin position="54"/>
        <end position="73"/>
    </location>
</feature>
<comment type="caution">
    <text evidence="13">The sequence shown here is derived from an EMBL/GenBank/DDBJ whole genome shotgun (WGS) entry which is preliminary data.</text>
</comment>
<feature type="transmembrane region" description="Helical" evidence="11">
    <location>
        <begin position="304"/>
        <end position="330"/>
    </location>
</feature>
<feature type="transmembrane region" description="Helical" evidence="11">
    <location>
        <begin position="265"/>
        <end position="284"/>
    </location>
</feature>
<reference evidence="13 14" key="1">
    <citation type="submission" date="2018-03" db="EMBL/GenBank/DDBJ databases">
        <title>Genomic Encyclopedia of Archaeal and Bacterial Type Strains, Phase II (KMG-II): from individual species to whole genera.</title>
        <authorList>
            <person name="Goeker M."/>
        </authorList>
    </citation>
    <scope>NUCLEOTIDE SEQUENCE [LARGE SCALE GENOMIC DNA]</scope>
    <source>
        <strain evidence="13 14">DSM 45312</strain>
    </source>
</reference>
<evidence type="ECO:0000256" key="11">
    <source>
        <dbReference type="SAM" id="Phobius"/>
    </source>
</evidence>
<evidence type="ECO:0000256" key="4">
    <source>
        <dbReference type="ARBA" id="ARBA00022692"/>
    </source>
</evidence>
<dbReference type="PANTHER" id="PTHR10110">
    <property type="entry name" value="SODIUM/HYDROGEN EXCHANGER"/>
    <property type="match status" value="1"/>
</dbReference>
<evidence type="ECO:0000256" key="2">
    <source>
        <dbReference type="ARBA" id="ARBA00022448"/>
    </source>
</evidence>
<keyword evidence="7" id="KW-0406">Ion transport</keyword>
<evidence type="ECO:0000256" key="5">
    <source>
        <dbReference type="ARBA" id="ARBA00022989"/>
    </source>
</evidence>
<dbReference type="RefSeq" id="WP_106581313.1">
    <property type="nucleotide sequence ID" value="NZ_PYGA01000002.1"/>
</dbReference>
<dbReference type="InterPro" id="IPR006153">
    <property type="entry name" value="Cation/H_exchanger_TM"/>
</dbReference>
<dbReference type="Pfam" id="PF00999">
    <property type="entry name" value="Na_H_Exchanger"/>
    <property type="match status" value="1"/>
</dbReference>
<dbReference type="EMBL" id="PYGA01000002">
    <property type="protein sequence ID" value="PSK99916.1"/>
    <property type="molecule type" value="Genomic_DNA"/>
</dbReference>
<feature type="region of interest" description="Disordered" evidence="10">
    <location>
        <begin position="466"/>
        <end position="492"/>
    </location>
</feature>
<dbReference type="Gene3D" id="6.10.140.1330">
    <property type="match status" value="1"/>
</dbReference>
<feature type="compositionally biased region" description="Acidic residues" evidence="10">
    <location>
        <begin position="511"/>
        <end position="521"/>
    </location>
</feature>
<evidence type="ECO:0000256" key="1">
    <source>
        <dbReference type="ARBA" id="ARBA00004651"/>
    </source>
</evidence>
<dbReference type="OrthoDB" id="57886at2"/>
<dbReference type="PANTHER" id="PTHR10110:SF86">
    <property type="entry name" value="SODIUM_HYDROGEN EXCHANGER 7"/>
    <property type="match status" value="1"/>
</dbReference>
<feature type="region of interest" description="Disordered" evidence="10">
    <location>
        <begin position="505"/>
        <end position="525"/>
    </location>
</feature>
<protein>
    <submittedName>
        <fullName evidence="13">Sodium/proton antiporter (CPA1 family)</fullName>
    </submittedName>
</protein>
<dbReference type="GO" id="GO:0015385">
    <property type="term" value="F:sodium:proton antiporter activity"/>
    <property type="evidence" value="ECO:0007669"/>
    <property type="project" value="InterPro"/>
</dbReference>
<name>A0A2P8DRS2_9ACTN</name>
<evidence type="ECO:0000256" key="6">
    <source>
        <dbReference type="ARBA" id="ARBA00023053"/>
    </source>
</evidence>
<evidence type="ECO:0000256" key="8">
    <source>
        <dbReference type="ARBA" id="ARBA00023136"/>
    </source>
</evidence>
<sequence length="582" mass="61827">MHLTLILVSGVVSLVVVAAFAERLGLAAPLLLVVVGAGMGFVPGMPAVQVDPEWILAGILPPLLYATAITMPANDFRRNIRAISGLAVLLVVATTLISGLLLHTLVPGLDWPVAFAVGAVISPTDAVAATSVGRRLGLPSRLLTLLEGEGLVNDASALVLLRAAIAAMAASVSIWDITLEFVYSVVLASVIGAVLGQVNVRLRALLDDPVLNTAIALVVPFMAYLPAEELGASGVLAVVVTGVLTGHHGPRFLGAADRLAESTNWRTLAFLLEGTVFLTMGLALKPLIDQVEAEHLSLGDSLLIGLAAAVLVVVVRIAFTAPLVAMLHLGERRAAGARPRLHRLQEGLDNGAFDERLSDHRKQRVQQRLTRAAADVQFQVSQGLGWRSGAVLAWAGMRGAITVAAAQTLPDDTPYRPQLILIAFVVAATTLLVQGLTLPTVIAAAKVPGDDAARLRRDYERLLTEMSRSGQDALTSETRNAADEGRPVDDGVLERVRADSSIRDRTISAESADDLPEEETASADAREQYRSLRLRVIDAQRGTLWAARSDGTYDSAILERVQHALDREELSLQPLGGDLDRD</sequence>
<gene>
    <name evidence="13" type="ORF">CLV63_10243</name>
</gene>
<feature type="compositionally biased region" description="Basic and acidic residues" evidence="10">
    <location>
        <begin position="480"/>
        <end position="492"/>
    </location>
</feature>
<evidence type="ECO:0000256" key="7">
    <source>
        <dbReference type="ARBA" id="ARBA00023065"/>
    </source>
</evidence>
<organism evidence="13 14">
    <name type="scientific">Murinocardiopsis flavida</name>
    <dbReference type="NCBI Taxonomy" id="645275"/>
    <lineage>
        <taxon>Bacteria</taxon>
        <taxon>Bacillati</taxon>
        <taxon>Actinomycetota</taxon>
        <taxon>Actinomycetes</taxon>
        <taxon>Streptosporangiales</taxon>
        <taxon>Nocardiopsidaceae</taxon>
        <taxon>Murinocardiopsis</taxon>
    </lineage>
</organism>
<feature type="domain" description="Cation/H+ exchanger transmembrane" evidence="12">
    <location>
        <begin position="12"/>
        <end position="442"/>
    </location>
</feature>
<keyword evidence="5 11" id="KW-1133">Transmembrane helix</keyword>
<keyword evidence="4 11" id="KW-0812">Transmembrane</keyword>
<evidence type="ECO:0000256" key="9">
    <source>
        <dbReference type="ARBA" id="ARBA00023201"/>
    </source>
</evidence>
<evidence type="ECO:0000313" key="13">
    <source>
        <dbReference type="EMBL" id="PSK99916.1"/>
    </source>
</evidence>
<keyword evidence="9" id="KW-0739">Sodium transport</keyword>
<evidence type="ECO:0000259" key="12">
    <source>
        <dbReference type="Pfam" id="PF00999"/>
    </source>
</evidence>
<proteinExistence type="predicted"/>
<evidence type="ECO:0000256" key="10">
    <source>
        <dbReference type="SAM" id="MobiDB-lite"/>
    </source>
</evidence>
<feature type="transmembrane region" description="Helical" evidence="11">
    <location>
        <begin position="181"/>
        <end position="198"/>
    </location>
</feature>
<keyword evidence="6" id="KW-0915">Sodium</keyword>
<keyword evidence="2" id="KW-0813">Transport</keyword>
<feature type="transmembrane region" description="Helical" evidence="11">
    <location>
        <begin position="419"/>
        <end position="438"/>
    </location>
</feature>
<keyword evidence="3" id="KW-1003">Cell membrane</keyword>
<dbReference type="GO" id="GO:0051453">
    <property type="term" value="P:regulation of intracellular pH"/>
    <property type="evidence" value="ECO:0007669"/>
    <property type="project" value="TreeGrafter"/>
</dbReference>
<dbReference type="Proteomes" id="UP000240542">
    <property type="component" value="Unassembled WGS sequence"/>
</dbReference>
<accession>A0A2P8DRS2</accession>
<dbReference type="InterPro" id="IPR018422">
    <property type="entry name" value="Cation/H_exchanger_CPA1"/>
</dbReference>
<dbReference type="GO" id="GO:0015386">
    <property type="term" value="F:potassium:proton antiporter activity"/>
    <property type="evidence" value="ECO:0007669"/>
    <property type="project" value="TreeGrafter"/>
</dbReference>